<feature type="chain" id="PRO_5045348972" evidence="3">
    <location>
        <begin position="28"/>
        <end position="689"/>
    </location>
</feature>
<reference evidence="4 5" key="1">
    <citation type="submission" date="2022-09" db="EMBL/GenBank/DDBJ databases">
        <authorList>
            <person name="Giprobiosintez L."/>
        </authorList>
    </citation>
    <scope>NUCLEOTIDE SEQUENCE [LARGE SCALE GENOMIC DNA]</scope>
    <source>
        <strain evidence="5">VKPM-B-12549 (GBS-15)</strain>
    </source>
</reference>
<dbReference type="PANTHER" id="PTHR11596">
    <property type="entry name" value="ALKALINE PHOSPHATASE"/>
    <property type="match status" value="1"/>
</dbReference>
<feature type="signal peptide" evidence="3">
    <location>
        <begin position="1"/>
        <end position="27"/>
    </location>
</feature>
<dbReference type="SUPFAM" id="SSF53649">
    <property type="entry name" value="Alkaline phosphatase-like"/>
    <property type="match status" value="1"/>
</dbReference>
<accession>A0ABZ2F4E6</accession>
<dbReference type="Proteomes" id="UP001359308">
    <property type="component" value="Chromosome"/>
</dbReference>
<organism evidence="4 5">
    <name type="scientific">Methylococcus capsulatus</name>
    <dbReference type="NCBI Taxonomy" id="414"/>
    <lineage>
        <taxon>Bacteria</taxon>
        <taxon>Pseudomonadati</taxon>
        <taxon>Pseudomonadota</taxon>
        <taxon>Gammaproteobacteria</taxon>
        <taxon>Methylococcales</taxon>
        <taxon>Methylococcaceae</taxon>
        <taxon>Methylococcus</taxon>
    </lineage>
</organism>
<evidence type="ECO:0000313" key="5">
    <source>
        <dbReference type="Proteomes" id="UP001359308"/>
    </source>
</evidence>
<proteinExistence type="inferred from homology"/>
<dbReference type="InterPro" id="IPR001952">
    <property type="entry name" value="Alkaline_phosphatase"/>
</dbReference>
<evidence type="ECO:0000256" key="2">
    <source>
        <dbReference type="RuleBase" id="RU003946"/>
    </source>
</evidence>
<dbReference type="SMART" id="SM00098">
    <property type="entry name" value="alkPPc"/>
    <property type="match status" value="1"/>
</dbReference>
<dbReference type="InterPro" id="IPR017850">
    <property type="entry name" value="Alkaline_phosphatase_core_sf"/>
</dbReference>
<keyword evidence="5" id="KW-1185">Reference proteome</keyword>
<evidence type="ECO:0000313" key="4">
    <source>
        <dbReference type="EMBL" id="WWF02099.1"/>
    </source>
</evidence>
<keyword evidence="3" id="KW-0732">Signal</keyword>
<dbReference type="PRINTS" id="PR00113">
    <property type="entry name" value="ALKPHPHTASE"/>
</dbReference>
<dbReference type="Gene3D" id="3.40.720.10">
    <property type="entry name" value="Alkaline Phosphatase, subunit A"/>
    <property type="match status" value="1"/>
</dbReference>
<comment type="similarity">
    <text evidence="2">Belongs to the alkaline phosphatase family.</text>
</comment>
<name>A0ABZ2F4E6_METCP</name>
<gene>
    <name evidence="4" type="ORF">N4J17_00280</name>
</gene>
<dbReference type="EMBL" id="CP104311">
    <property type="protein sequence ID" value="WWF02099.1"/>
    <property type="molecule type" value="Genomic_DNA"/>
</dbReference>
<dbReference type="Pfam" id="PF00245">
    <property type="entry name" value="Alk_phosphatase"/>
    <property type="match status" value="1"/>
</dbReference>
<sequence length="689" mass="72032">MRDDKFLNRMSLTALAAASAISAGVEAAPAISRLTPPSELFRTGSANPIVSRFVVGQKFDLQATVRPDAGQTITSVVFKVDGNIVATVTPTTGGKTSMVPATAITDVSPNAVAASVRGYSNSRAGIRTLTVTATQSDNQTVTATGNFEIVPLTWGGMKVKNVIIMLGDGMGSGHRTAARIMQYGVAQGKVKGKLAMDTFPVTASIMTPSLNSIVTDSAPGMQNYVTGNKANNNQEGVFPDDTTANFDNPRVEYLSEFLARSQGKKLGIVTTADVFDATPASMAVHTQNRGAGTGIVDQFFDDRANTGLTVLMGGGRKWFLPNPTTCNGGAPGCGDAGSVASFNGSTRSNGSDYVLPADIVAGWGAAPGALDPGRDLIADFQAAGWNYVYDSASLSAAGANQPLLGLFSLSNMNVALDKLGKRRGTSTVVDDYGFPDQPMLEEMTEKALQVLDANSPRGFVLMVEGASIDKQAHNMDTERFILDTIEFDKSVAVAKQYARNHPGTLVLVTADHECAGVAVIGGSRVTDDELQARIAKGEGAAQVRNGVVGTYEAAGFPHYPISGTDGYPSDTDPDKKMLIGYAANADRYEDWRTNAQPLRDSQQPGNAVAPLNAYPGSPMVRDTAGNFLVTGQIPDTVAAHTGNDIPLSACGRGASLMGGTMDNTDVFFQLVQATVGGVTLGSMTTTSCK</sequence>
<dbReference type="RefSeq" id="WP_198322483.1">
    <property type="nucleotide sequence ID" value="NZ_CP104311.1"/>
</dbReference>
<evidence type="ECO:0000256" key="1">
    <source>
        <dbReference type="ARBA" id="ARBA00022553"/>
    </source>
</evidence>
<keyword evidence="1" id="KW-0597">Phosphoprotein</keyword>
<dbReference type="CDD" id="cd16012">
    <property type="entry name" value="ALP"/>
    <property type="match status" value="1"/>
</dbReference>
<protein>
    <submittedName>
        <fullName evidence="4">Alkaline phosphatase</fullName>
    </submittedName>
</protein>
<dbReference type="PANTHER" id="PTHR11596:SF5">
    <property type="entry name" value="ALKALINE PHOSPHATASE"/>
    <property type="match status" value="1"/>
</dbReference>
<evidence type="ECO:0000256" key="3">
    <source>
        <dbReference type="SAM" id="SignalP"/>
    </source>
</evidence>